<organism evidence="3 4">
    <name type="scientific">Pedobacter changchengzhani</name>
    <dbReference type="NCBI Taxonomy" id="2529274"/>
    <lineage>
        <taxon>Bacteria</taxon>
        <taxon>Pseudomonadati</taxon>
        <taxon>Bacteroidota</taxon>
        <taxon>Sphingobacteriia</taxon>
        <taxon>Sphingobacteriales</taxon>
        <taxon>Sphingobacteriaceae</taxon>
        <taxon>Pedobacter</taxon>
    </lineage>
</organism>
<keyword evidence="4" id="KW-1185">Reference proteome</keyword>
<dbReference type="EMBL" id="SJCY01000003">
    <property type="protein sequence ID" value="TDG37005.1"/>
    <property type="molecule type" value="Genomic_DNA"/>
</dbReference>
<dbReference type="PANTHER" id="PTHR30160">
    <property type="entry name" value="TETRAACYLDISACCHARIDE 4'-KINASE-RELATED"/>
    <property type="match status" value="1"/>
</dbReference>
<sequence>MHLKEKIIVLRFSAMGDVAMVASVLKEFSSQNPSVELIMVSRNTFKPFFIDIPNLTFHAIQPNNLHKGVLGLYKLFQALRKYKPTAVADLHDNIRSRTISTFFRFAGTKIRRIDKGRAEKKALTRLNNKIFKPLRKTVERYADVFRQLNFKIELSHKLIKNQKPLPAEAKGLFKDHSIKKIGIAPFAQHIYKVYPLNKMEEVLADLTKLGYEVFIFGGGKSEQEVAEKWCTKFQNTHNLIGNFTLTEELNIISNLDLMLSMDSSGMHMASLMAIPVVSVWGPTHPYAGFLGYGQLENDCIQIDHPSRPNSIYGNKPCICGVESCMDLINPQTIVNKIKEKLNG</sequence>
<dbReference type="SUPFAM" id="SSF53756">
    <property type="entry name" value="UDP-Glycosyltransferase/glycogen phosphorylase"/>
    <property type="match status" value="1"/>
</dbReference>
<proteinExistence type="predicted"/>
<dbReference type="OrthoDB" id="9768048at2"/>
<protein>
    <submittedName>
        <fullName evidence="3">Lipopolysaccharide heptosyltransferase family protein</fullName>
    </submittedName>
</protein>
<dbReference type="GO" id="GO:0009244">
    <property type="term" value="P:lipopolysaccharide core region biosynthetic process"/>
    <property type="evidence" value="ECO:0007669"/>
    <property type="project" value="TreeGrafter"/>
</dbReference>
<evidence type="ECO:0000313" key="3">
    <source>
        <dbReference type="EMBL" id="TDG37005.1"/>
    </source>
</evidence>
<dbReference type="Proteomes" id="UP000295668">
    <property type="component" value="Unassembled WGS sequence"/>
</dbReference>
<gene>
    <name evidence="3" type="ORF">EZJ43_06940</name>
</gene>
<dbReference type="InterPro" id="IPR002201">
    <property type="entry name" value="Glyco_trans_9"/>
</dbReference>
<reference evidence="3 4" key="1">
    <citation type="submission" date="2019-02" db="EMBL/GenBank/DDBJ databases">
        <title>Pedobacter sp. nov., a novel speices isolated from soil of pinguins habitat in Antarcitica.</title>
        <authorList>
            <person name="He R.-H."/>
        </authorList>
    </citation>
    <scope>NUCLEOTIDE SEQUENCE [LARGE SCALE GENOMIC DNA]</scope>
    <source>
        <strain evidence="3 4">E01020</strain>
    </source>
</reference>
<dbReference type="Gene3D" id="3.40.50.2000">
    <property type="entry name" value="Glycogen Phosphorylase B"/>
    <property type="match status" value="2"/>
</dbReference>
<evidence type="ECO:0000256" key="2">
    <source>
        <dbReference type="ARBA" id="ARBA00022679"/>
    </source>
</evidence>
<dbReference type="AlphaFoldDB" id="A0A4R5MNU7"/>
<dbReference type="GO" id="GO:0005829">
    <property type="term" value="C:cytosol"/>
    <property type="evidence" value="ECO:0007669"/>
    <property type="project" value="TreeGrafter"/>
</dbReference>
<dbReference type="GO" id="GO:0008713">
    <property type="term" value="F:ADP-heptose-lipopolysaccharide heptosyltransferase activity"/>
    <property type="evidence" value="ECO:0007669"/>
    <property type="project" value="TreeGrafter"/>
</dbReference>
<comment type="caution">
    <text evidence="3">The sequence shown here is derived from an EMBL/GenBank/DDBJ whole genome shotgun (WGS) entry which is preliminary data.</text>
</comment>
<dbReference type="RefSeq" id="WP_133261951.1">
    <property type="nucleotide sequence ID" value="NZ_SJCY01000003.1"/>
</dbReference>
<dbReference type="CDD" id="cd03789">
    <property type="entry name" value="GT9_LPS_heptosyltransferase"/>
    <property type="match status" value="1"/>
</dbReference>
<keyword evidence="1" id="KW-0328">Glycosyltransferase</keyword>
<dbReference type="PANTHER" id="PTHR30160:SF22">
    <property type="entry name" value="LIPOPOLYSACCHARIDE CORE BIOSYNTHESIS PROTEIN"/>
    <property type="match status" value="1"/>
</dbReference>
<evidence type="ECO:0000313" key="4">
    <source>
        <dbReference type="Proteomes" id="UP000295668"/>
    </source>
</evidence>
<dbReference type="InterPro" id="IPR051199">
    <property type="entry name" value="LPS_LOS_Heptosyltrfase"/>
</dbReference>
<name>A0A4R5MNU7_9SPHI</name>
<evidence type="ECO:0000256" key="1">
    <source>
        <dbReference type="ARBA" id="ARBA00022676"/>
    </source>
</evidence>
<keyword evidence="2 3" id="KW-0808">Transferase</keyword>
<dbReference type="Pfam" id="PF01075">
    <property type="entry name" value="Glyco_transf_9"/>
    <property type="match status" value="1"/>
</dbReference>
<accession>A0A4R5MNU7</accession>